<dbReference type="InterPro" id="IPR050330">
    <property type="entry name" value="Bact_OuterMem_StrucFunc"/>
</dbReference>
<dbReference type="CDD" id="cd07185">
    <property type="entry name" value="OmpA_C-like"/>
    <property type="match status" value="1"/>
</dbReference>
<dbReference type="SUPFAM" id="SSF103088">
    <property type="entry name" value="OmpA-like"/>
    <property type="match status" value="1"/>
</dbReference>
<accession>A0ABM8NAT3</accession>
<gene>
    <name evidence="8" type="primary">ompA_1</name>
    <name evidence="8" type="ORF">LMG27952_00567</name>
</gene>
<name>A0ABM8NAT3_9BURK</name>
<dbReference type="Pfam" id="PF00691">
    <property type="entry name" value="OmpA"/>
    <property type="match status" value="1"/>
</dbReference>
<comment type="caution">
    <text evidence="8">The sequence shown here is derived from an EMBL/GenBank/DDBJ whole genome shotgun (WGS) entry which is preliminary data.</text>
</comment>
<feature type="chain" id="PRO_5045861567" evidence="6">
    <location>
        <begin position="22"/>
        <end position="314"/>
    </location>
</feature>
<protein>
    <submittedName>
        <fullName evidence="8">Outer membrane protein A</fullName>
    </submittedName>
</protein>
<feature type="region of interest" description="Disordered" evidence="5">
    <location>
        <begin position="172"/>
        <end position="194"/>
    </location>
</feature>
<dbReference type="Gene3D" id="3.30.1330.60">
    <property type="entry name" value="OmpA-like domain"/>
    <property type="match status" value="1"/>
</dbReference>
<evidence type="ECO:0000256" key="5">
    <source>
        <dbReference type="SAM" id="MobiDB-lite"/>
    </source>
</evidence>
<evidence type="ECO:0000256" key="2">
    <source>
        <dbReference type="ARBA" id="ARBA00023136"/>
    </source>
</evidence>
<keyword evidence="9" id="KW-1185">Reference proteome</keyword>
<evidence type="ECO:0000313" key="9">
    <source>
        <dbReference type="Proteomes" id="UP000656319"/>
    </source>
</evidence>
<keyword evidence="6" id="KW-0732">Signal</keyword>
<dbReference type="EMBL" id="CAJHCQ010000001">
    <property type="protein sequence ID" value="CAD6512192.1"/>
    <property type="molecule type" value="Genomic_DNA"/>
</dbReference>
<dbReference type="PROSITE" id="PS51123">
    <property type="entry name" value="OMPA_2"/>
    <property type="match status" value="1"/>
</dbReference>
<feature type="signal peptide" evidence="6">
    <location>
        <begin position="1"/>
        <end position="21"/>
    </location>
</feature>
<dbReference type="RefSeq" id="WP_201694380.1">
    <property type="nucleotide sequence ID" value="NZ_CAJHCQ010000001.1"/>
</dbReference>
<evidence type="ECO:0000259" key="7">
    <source>
        <dbReference type="PROSITE" id="PS51123"/>
    </source>
</evidence>
<evidence type="ECO:0000256" key="6">
    <source>
        <dbReference type="SAM" id="SignalP"/>
    </source>
</evidence>
<proteinExistence type="predicted"/>
<evidence type="ECO:0000313" key="8">
    <source>
        <dbReference type="EMBL" id="CAD6512192.1"/>
    </source>
</evidence>
<dbReference type="InterPro" id="IPR006665">
    <property type="entry name" value="OmpA-like"/>
</dbReference>
<dbReference type="PANTHER" id="PTHR30329:SF21">
    <property type="entry name" value="LIPOPROTEIN YIAD-RELATED"/>
    <property type="match status" value="1"/>
</dbReference>
<dbReference type="InterPro" id="IPR006664">
    <property type="entry name" value="OMP_bac"/>
</dbReference>
<dbReference type="Proteomes" id="UP000656319">
    <property type="component" value="Unassembled WGS sequence"/>
</dbReference>
<dbReference type="PRINTS" id="PR01021">
    <property type="entry name" value="OMPADOMAIN"/>
</dbReference>
<evidence type="ECO:0000256" key="4">
    <source>
        <dbReference type="PROSITE-ProRule" id="PRU00473"/>
    </source>
</evidence>
<feature type="compositionally biased region" description="Pro residues" evidence="5">
    <location>
        <begin position="177"/>
        <end position="190"/>
    </location>
</feature>
<comment type="subcellular location">
    <subcellularLocation>
        <location evidence="1">Cell outer membrane</location>
    </subcellularLocation>
</comment>
<feature type="domain" description="OmpA-like" evidence="7">
    <location>
        <begin position="191"/>
        <end position="314"/>
    </location>
</feature>
<reference evidence="8 9" key="1">
    <citation type="submission" date="2020-10" db="EMBL/GenBank/DDBJ databases">
        <authorList>
            <person name="Peeters C."/>
        </authorList>
    </citation>
    <scope>NUCLEOTIDE SEQUENCE [LARGE SCALE GENOMIC DNA]</scope>
    <source>
        <strain evidence="8 9">LMG 27952</strain>
    </source>
</reference>
<organism evidence="8 9">
    <name type="scientific">Paraburkholderia hiiakae</name>
    <dbReference type="NCBI Taxonomy" id="1081782"/>
    <lineage>
        <taxon>Bacteria</taxon>
        <taxon>Pseudomonadati</taxon>
        <taxon>Pseudomonadota</taxon>
        <taxon>Betaproteobacteria</taxon>
        <taxon>Burkholderiales</taxon>
        <taxon>Burkholderiaceae</taxon>
        <taxon>Paraburkholderia</taxon>
    </lineage>
</organism>
<dbReference type="InterPro" id="IPR036737">
    <property type="entry name" value="OmpA-like_sf"/>
</dbReference>
<dbReference type="PANTHER" id="PTHR30329">
    <property type="entry name" value="STATOR ELEMENT OF FLAGELLAR MOTOR COMPLEX"/>
    <property type="match status" value="1"/>
</dbReference>
<keyword evidence="2 4" id="KW-0472">Membrane</keyword>
<keyword evidence="3" id="KW-0998">Cell outer membrane</keyword>
<evidence type="ECO:0000256" key="3">
    <source>
        <dbReference type="ARBA" id="ARBA00023237"/>
    </source>
</evidence>
<sequence length="314" mass="34178">MKKTLICGALFASLVSAQAFASIGSDAEALTPAAQKIADPYQRGLAEGWLEIAERQDSHVLVSSVYNDAAARALNNGRHFIDGSVPFQPIYGQKNWPPVETREKWVKALQEIERTNQRASQSPCRGEDAGRLSALTDEAWKEQDETHGTHWVHGWDAIERAQKLAQQVNGELDKCVPPAPPPPPPPPPPAELAKPVSLSADALFDFDSAVLKPQGKEMVEELAHRVRDSHVRLHLLKIDGFTDRFGSAAHNEKLSRQRAEAVLSALQAQGVTAERFEVNGRGAADPVNSCPGKKATSAVVACLAPNRRVQITMQ</sequence>
<evidence type="ECO:0000256" key="1">
    <source>
        <dbReference type="ARBA" id="ARBA00004442"/>
    </source>
</evidence>